<dbReference type="WBParaSite" id="SMTH1_61380.1">
    <property type="protein sequence ID" value="SMTH1_61380.1"/>
    <property type="gene ID" value="SMTH1_61380"/>
</dbReference>
<dbReference type="GO" id="GO:0007165">
    <property type="term" value="P:signal transduction"/>
    <property type="evidence" value="ECO:0007669"/>
    <property type="project" value="InterPro"/>
</dbReference>
<dbReference type="PANTHER" id="PTHR46270:SF2">
    <property type="entry name" value="TIR DOMAIN-CONTAINING PROTEIN"/>
    <property type="match status" value="1"/>
</dbReference>
<dbReference type="Proteomes" id="UP000050791">
    <property type="component" value="Unassembled WGS sequence"/>
</dbReference>
<reference evidence="3" key="1">
    <citation type="submission" date="2023-11" db="UniProtKB">
        <authorList>
            <consortium name="WormBaseParasite"/>
        </authorList>
    </citation>
    <scope>IDENTIFICATION</scope>
</reference>
<protein>
    <recommendedName>
        <fullName evidence="1">TIR domain-containing protein</fullName>
    </recommendedName>
</protein>
<dbReference type="InterPro" id="IPR035897">
    <property type="entry name" value="Toll_tir_struct_dom_sf"/>
</dbReference>
<evidence type="ECO:0000259" key="1">
    <source>
        <dbReference type="Pfam" id="PF13676"/>
    </source>
</evidence>
<dbReference type="AlphaFoldDB" id="A0AA85BJ99"/>
<organism evidence="2 3">
    <name type="scientific">Schistosoma mattheei</name>
    <dbReference type="NCBI Taxonomy" id="31246"/>
    <lineage>
        <taxon>Eukaryota</taxon>
        <taxon>Metazoa</taxon>
        <taxon>Spiralia</taxon>
        <taxon>Lophotrochozoa</taxon>
        <taxon>Platyhelminthes</taxon>
        <taxon>Trematoda</taxon>
        <taxon>Digenea</taxon>
        <taxon>Strigeidida</taxon>
        <taxon>Schistosomatoidea</taxon>
        <taxon>Schistosomatidae</taxon>
        <taxon>Schistosoma</taxon>
    </lineage>
</organism>
<evidence type="ECO:0000313" key="3">
    <source>
        <dbReference type="WBParaSite" id="SMTH1_61380.1"/>
    </source>
</evidence>
<proteinExistence type="predicted"/>
<dbReference type="Pfam" id="PF13676">
    <property type="entry name" value="TIR_2"/>
    <property type="match status" value="1"/>
</dbReference>
<feature type="domain" description="TIR" evidence="1">
    <location>
        <begin position="210"/>
        <end position="325"/>
    </location>
</feature>
<evidence type="ECO:0000313" key="2">
    <source>
        <dbReference type="Proteomes" id="UP000050791"/>
    </source>
</evidence>
<dbReference type="PANTHER" id="PTHR46270">
    <property type="entry name" value="ARMADILLO-TYPE FOLD-RELATED"/>
    <property type="match status" value="1"/>
</dbReference>
<dbReference type="Gene3D" id="3.40.50.10140">
    <property type="entry name" value="Toll/interleukin-1 receptor homology (TIR) domain"/>
    <property type="match status" value="1"/>
</dbReference>
<dbReference type="SUPFAM" id="SSF52200">
    <property type="entry name" value="Toll/Interleukin receptor TIR domain"/>
    <property type="match status" value="1"/>
</dbReference>
<name>A0AA85BJ99_9TREM</name>
<dbReference type="InterPro" id="IPR000157">
    <property type="entry name" value="TIR_dom"/>
</dbReference>
<sequence>MSMQDAYLKEIYRIHQAILSHNGTCSEEKKITLMIEIVVKTLYNMLQHESPIICSALKKHNLIDIVTYYAKSTNTNLQAVQIQTIGVPSFIIFTGLRLLASSDQNRQFICQSAILQSIQCTIKTLTGKVLEEVILFLLKLTLNSGTKDRIRRDFGVILRNLDISFIAEESETSNNIKKALNSILWQMSQDKNSLDYESNLNSSTQLEHLMISYSHKQKEIAINLTKHLKEEGYKVWFDQDNLKYAANTFRSMAEAIEKSYAVCIIYSENYKNSEYAEMEATYAVCLKKPIICLRAQRDYKPKGWLGLITARENRIDISGKYPFDEYFSTLFDHKYLSI</sequence>
<accession>A0AA85BJ99</accession>